<comment type="caution">
    <text evidence="2">The sequence shown here is derived from an EMBL/GenBank/DDBJ whole genome shotgun (WGS) entry which is preliminary data.</text>
</comment>
<sequence>MRVGFSTNSMSCQPLRNFGKADNLPKNNTPAANNPAFTSGTVSRAEYDKLNAKYDLLSRFAVLQVQQYNELAAKYKAIAQK</sequence>
<protein>
    <submittedName>
        <fullName evidence="2">Uncharacterized protein</fullName>
    </submittedName>
</protein>
<feature type="region of interest" description="Disordered" evidence="1">
    <location>
        <begin position="1"/>
        <end position="39"/>
    </location>
</feature>
<organism evidence="2 3">
    <name type="scientific">Candidatus Limenecus avicola</name>
    <dbReference type="NCBI Taxonomy" id="2840847"/>
    <lineage>
        <taxon>Bacteria</taxon>
        <taxon>Bacillati</taxon>
        <taxon>Bacillota</taxon>
        <taxon>Clostridia</taxon>
        <taxon>Eubacteriales</taxon>
        <taxon>Clostridiaceae</taxon>
        <taxon>Clostridiaceae incertae sedis</taxon>
        <taxon>Candidatus Limenecus</taxon>
    </lineage>
</organism>
<feature type="compositionally biased region" description="Polar residues" evidence="1">
    <location>
        <begin position="1"/>
        <end position="14"/>
    </location>
</feature>
<gene>
    <name evidence="2" type="ORF">IAD26_07405</name>
</gene>
<dbReference type="AlphaFoldDB" id="A0A9D1N0N7"/>
<feature type="compositionally biased region" description="Low complexity" evidence="1">
    <location>
        <begin position="24"/>
        <end position="36"/>
    </location>
</feature>
<dbReference type="Proteomes" id="UP000886748">
    <property type="component" value="Unassembled WGS sequence"/>
</dbReference>
<evidence type="ECO:0000313" key="2">
    <source>
        <dbReference type="EMBL" id="HIU92942.1"/>
    </source>
</evidence>
<dbReference type="EMBL" id="DVOD01000055">
    <property type="protein sequence ID" value="HIU92942.1"/>
    <property type="molecule type" value="Genomic_DNA"/>
</dbReference>
<evidence type="ECO:0000256" key="1">
    <source>
        <dbReference type="SAM" id="MobiDB-lite"/>
    </source>
</evidence>
<reference evidence="2" key="2">
    <citation type="journal article" date="2021" name="PeerJ">
        <title>Extensive microbial diversity within the chicken gut microbiome revealed by metagenomics and culture.</title>
        <authorList>
            <person name="Gilroy R."/>
            <person name="Ravi A."/>
            <person name="Getino M."/>
            <person name="Pursley I."/>
            <person name="Horton D.L."/>
            <person name="Alikhan N.F."/>
            <person name="Baker D."/>
            <person name="Gharbi K."/>
            <person name="Hall N."/>
            <person name="Watson M."/>
            <person name="Adriaenssens E.M."/>
            <person name="Foster-Nyarko E."/>
            <person name="Jarju S."/>
            <person name="Secka A."/>
            <person name="Antonio M."/>
            <person name="Oren A."/>
            <person name="Chaudhuri R.R."/>
            <person name="La Ragione R."/>
            <person name="Hildebrand F."/>
            <person name="Pallen M.J."/>
        </authorList>
    </citation>
    <scope>NUCLEOTIDE SEQUENCE</scope>
    <source>
        <strain evidence="2">CHK154-7741</strain>
    </source>
</reference>
<proteinExistence type="predicted"/>
<accession>A0A9D1N0N7</accession>
<name>A0A9D1N0N7_9CLOT</name>
<reference evidence="2" key="1">
    <citation type="submission" date="2020-10" db="EMBL/GenBank/DDBJ databases">
        <authorList>
            <person name="Gilroy R."/>
        </authorList>
    </citation>
    <scope>NUCLEOTIDE SEQUENCE</scope>
    <source>
        <strain evidence="2">CHK154-7741</strain>
    </source>
</reference>
<evidence type="ECO:0000313" key="3">
    <source>
        <dbReference type="Proteomes" id="UP000886748"/>
    </source>
</evidence>